<feature type="domain" description="Glycosyl transferase family 1" evidence="1">
    <location>
        <begin position="171"/>
        <end position="334"/>
    </location>
</feature>
<dbReference type="EMBL" id="CAJHIO010000002">
    <property type="protein sequence ID" value="CAD6491103.1"/>
    <property type="molecule type" value="Genomic_DNA"/>
</dbReference>
<proteinExistence type="predicted"/>
<gene>
    <name evidence="2" type="ORF">CHKLHMKO_00056</name>
</gene>
<evidence type="ECO:0000313" key="3">
    <source>
        <dbReference type="Proteomes" id="UP000610373"/>
    </source>
</evidence>
<evidence type="ECO:0000259" key="1">
    <source>
        <dbReference type="Pfam" id="PF00534"/>
    </source>
</evidence>
<accession>A0A811T6A2</accession>
<dbReference type="Gene3D" id="3.40.50.2000">
    <property type="entry name" value="Glycogen Phosphorylase B"/>
    <property type="match status" value="1"/>
</dbReference>
<comment type="caution">
    <text evidence="2">The sequence shown here is derived from an EMBL/GenBank/DDBJ whole genome shotgun (WGS) entry which is preliminary data.</text>
</comment>
<keyword evidence="2" id="KW-0808">Transferase</keyword>
<dbReference type="Pfam" id="PF00534">
    <property type="entry name" value="Glycos_transf_1"/>
    <property type="match status" value="1"/>
</dbReference>
<organism evidence="2 3">
    <name type="scientific">Candidatus Argoarchaeum ethanivorans</name>
    <dbReference type="NCBI Taxonomy" id="2608793"/>
    <lineage>
        <taxon>Archaea</taxon>
        <taxon>Methanobacteriati</taxon>
        <taxon>Methanobacteriota</taxon>
        <taxon>Stenosarchaea group</taxon>
        <taxon>Methanomicrobia</taxon>
        <taxon>Methanosarcinales</taxon>
        <taxon>Methanosarcinales incertae sedis</taxon>
        <taxon>GOM Arc I cluster</taxon>
        <taxon>Candidatus Argoarchaeum</taxon>
    </lineage>
</organism>
<evidence type="ECO:0000313" key="2">
    <source>
        <dbReference type="EMBL" id="CAD6491103.1"/>
    </source>
</evidence>
<dbReference type="GO" id="GO:0016757">
    <property type="term" value="F:glycosyltransferase activity"/>
    <property type="evidence" value="ECO:0007669"/>
    <property type="project" value="InterPro"/>
</dbReference>
<protein>
    <submittedName>
        <fullName evidence="2">Glycosyl transferases group 1</fullName>
    </submittedName>
</protein>
<dbReference type="InterPro" id="IPR001296">
    <property type="entry name" value="Glyco_trans_1"/>
</dbReference>
<dbReference type="AlphaFoldDB" id="A0A811T6A2"/>
<sequence length="380" mass="43751">MMKLLSDDNRITFYIPIKDKWSVELPFCDVVFIRSANAITLWVKTLKTLLKDRKRLDVLIAYNPSVKTSPIIFLKILRSVPVVVDYVDKRGVSIGRTRNNLRSLVGSIYVRVNLDVIVERLFLLTINNWITSTKYLQNEIRRFKKDANILFYRGTFSEQLCLDEKTELFSVIVNENVINIAYMGALYPTIGVDILLNAFSKLAFENIHLYITGHGPMKPVLKNTVEEKKISNVSIIHLDYGVVHKFMSEMNILVLPLKNAKRNITNFPSKIIEYLWAGKAIIATTVGEDVLDIFENGKTAILIEPENEEALRIALADLITDEKKRKELGVNARRHFDDNFSEKIVKSKITEYLNDIVNSKRFGHRDFRDTHQYISEPPLS</sequence>
<reference evidence="2" key="1">
    <citation type="submission" date="2020-10" db="EMBL/GenBank/DDBJ databases">
        <authorList>
            <person name="Hahn C.J."/>
            <person name="Laso-Perez R."/>
            <person name="Vulcano F."/>
            <person name="Vaziourakis K.-M."/>
            <person name="Stokke R."/>
            <person name="Steen I.H."/>
            <person name="Teske A."/>
            <person name="Boetius A."/>
            <person name="Liebeke M."/>
            <person name="Amann R."/>
            <person name="Knittel K."/>
        </authorList>
    </citation>
    <scope>NUCLEOTIDE SEQUENCE</scope>
    <source>
        <strain evidence="2">Gfbio:e3339647-f889-4370-9287-4fb5cb688e4c:AG392O15_GoMArc1</strain>
    </source>
</reference>
<name>A0A811T6A2_9EURY</name>
<dbReference type="PANTHER" id="PTHR12526">
    <property type="entry name" value="GLYCOSYLTRANSFERASE"/>
    <property type="match status" value="1"/>
</dbReference>
<dbReference type="Proteomes" id="UP000610373">
    <property type="component" value="Unassembled WGS sequence"/>
</dbReference>
<dbReference type="SUPFAM" id="SSF53756">
    <property type="entry name" value="UDP-Glycosyltransferase/glycogen phosphorylase"/>
    <property type="match status" value="1"/>
</dbReference>